<evidence type="ECO:0000256" key="1">
    <source>
        <dbReference type="SAM" id="MobiDB-lite"/>
    </source>
</evidence>
<dbReference type="Proteomes" id="UP001180551">
    <property type="component" value="Unassembled WGS sequence"/>
</dbReference>
<comment type="caution">
    <text evidence="2">The sequence shown here is derived from an EMBL/GenBank/DDBJ whole genome shotgun (WGS) entry which is preliminary data.</text>
</comment>
<dbReference type="RefSeq" id="WP_311626010.1">
    <property type="nucleotide sequence ID" value="NZ_JAVRFE010000037.1"/>
</dbReference>
<proteinExistence type="predicted"/>
<keyword evidence="3" id="KW-1185">Reference proteome</keyword>
<organism evidence="2 3">
    <name type="scientific">Streptomyces mooreae</name>
    <dbReference type="NCBI Taxonomy" id="3075523"/>
    <lineage>
        <taxon>Bacteria</taxon>
        <taxon>Bacillati</taxon>
        <taxon>Actinomycetota</taxon>
        <taxon>Actinomycetes</taxon>
        <taxon>Kitasatosporales</taxon>
        <taxon>Streptomycetaceae</taxon>
        <taxon>Streptomyces</taxon>
    </lineage>
</organism>
<name>A0ABU2TDC5_9ACTN</name>
<reference evidence="2" key="1">
    <citation type="submission" date="2024-05" db="EMBL/GenBank/DDBJ databases">
        <title>30 novel species of actinomycetes from the DSMZ collection.</title>
        <authorList>
            <person name="Nouioui I."/>
        </authorList>
    </citation>
    <scope>NUCLEOTIDE SEQUENCE</scope>
    <source>
        <strain evidence="2">DSM 41527</strain>
    </source>
</reference>
<protein>
    <submittedName>
        <fullName evidence="2">Uncharacterized protein</fullName>
    </submittedName>
</protein>
<evidence type="ECO:0000313" key="2">
    <source>
        <dbReference type="EMBL" id="MDT0458948.1"/>
    </source>
</evidence>
<dbReference type="EMBL" id="JAVRFE010000037">
    <property type="protein sequence ID" value="MDT0458948.1"/>
    <property type="molecule type" value="Genomic_DNA"/>
</dbReference>
<gene>
    <name evidence="2" type="ORF">RM550_25075</name>
</gene>
<sequence>MSTSTHTSTHTSGPTPIYEELVEEHGDILAEAREAAERSQRTASQALDWSDLRRRP</sequence>
<accession>A0ABU2TDC5</accession>
<feature type="region of interest" description="Disordered" evidence="1">
    <location>
        <begin position="33"/>
        <end position="56"/>
    </location>
</feature>
<evidence type="ECO:0000313" key="3">
    <source>
        <dbReference type="Proteomes" id="UP001180551"/>
    </source>
</evidence>